<keyword evidence="2" id="KW-1185">Reference proteome</keyword>
<dbReference type="EMBL" id="JBBHLL010000064">
    <property type="protein sequence ID" value="KAK7821563.1"/>
    <property type="molecule type" value="Genomic_DNA"/>
</dbReference>
<accession>A0AAW0J4V2</accession>
<organism evidence="1 2">
    <name type="scientific">Myodes glareolus</name>
    <name type="common">Bank vole</name>
    <name type="synonym">Clethrionomys glareolus</name>
    <dbReference type="NCBI Taxonomy" id="447135"/>
    <lineage>
        <taxon>Eukaryota</taxon>
        <taxon>Metazoa</taxon>
        <taxon>Chordata</taxon>
        <taxon>Craniata</taxon>
        <taxon>Vertebrata</taxon>
        <taxon>Euteleostomi</taxon>
        <taxon>Mammalia</taxon>
        <taxon>Eutheria</taxon>
        <taxon>Euarchontoglires</taxon>
        <taxon>Glires</taxon>
        <taxon>Rodentia</taxon>
        <taxon>Myomorpha</taxon>
        <taxon>Muroidea</taxon>
        <taxon>Cricetidae</taxon>
        <taxon>Arvicolinae</taxon>
        <taxon>Myodes</taxon>
    </lineage>
</organism>
<sequence length="25" mass="2761">MHVLEAHVFLMKTPSTVGRKGHPST</sequence>
<gene>
    <name evidence="1" type="ORF">U0070_014443</name>
</gene>
<reference evidence="1 2" key="1">
    <citation type="journal article" date="2023" name="bioRxiv">
        <title>Conserved and derived expression patterns and positive selection on dental genes reveal complex evolutionary context of ever-growing rodent molars.</title>
        <authorList>
            <person name="Calamari Z.T."/>
            <person name="Song A."/>
            <person name="Cohen E."/>
            <person name="Akter M."/>
            <person name="Roy R.D."/>
            <person name="Hallikas O."/>
            <person name="Christensen M.M."/>
            <person name="Li P."/>
            <person name="Marangoni P."/>
            <person name="Jernvall J."/>
            <person name="Klein O.D."/>
        </authorList>
    </citation>
    <scope>NUCLEOTIDE SEQUENCE [LARGE SCALE GENOMIC DNA]</scope>
    <source>
        <strain evidence="1">V071</strain>
    </source>
</reference>
<protein>
    <submittedName>
        <fullName evidence="1">Uncharacterized protein</fullName>
    </submittedName>
</protein>
<evidence type="ECO:0000313" key="1">
    <source>
        <dbReference type="EMBL" id="KAK7821563.1"/>
    </source>
</evidence>
<proteinExistence type="predicted"/>
<comment type="caution">
    <text evidence="1">The sequence shown here is derived from an EMBL/GenBank/DDBJ whole genome shotgun (WGS) entry which is preliminary data.</text>
</comment>
<name>A0AAW0J4V2_MYOGA</name>
<dbReference type="Proteomes" id="UP001488838">
    <property type="component" value="Unassembled WGS sequence"/>
</dbReference>
<dbReference type="AlphaFoldDB" id="A0AAW0J4V2"/>
<evidence type="ECO:0000313" key="2">
    <source>
        <dbReference type="Proteomes" id="UP001488838"/>
    </source>
</evidence>